<evidence type="ECO:0000256" key="6">
    <source>
        <dbReference type="ARBA" id="ARBA00023163"/>
    </source>
</evidence>
<dbReference type="Proteomes" id="UP000685013">
    <property type="component" value="Chromosome 18"/>
</dbReference>
<evidence type="ECO:0000259" key="8">
    <source>
        <dbReference type="Pfam" id="PF07887"/>
    </source>
</evidence>
<proteinExistence type="inferred from homology"/>
<keyword evidence="7" id="KW-0539">Nucleus</keyword>
<keyword evidence="6" id="KW-0804">Transcription</keyword>
<dbReference type="AlphaFoldDB" id="A0AAV6LYY0"/>
<comment type="caution">
    <text evidence="11">The sequence shown here is derived from an EMBL/GenBank/DDBJ whole genome shotgun (WGS) entry which is preliminary data.</text>
</comment>
<keyword evidence="3" id="KW-0805">Transcription regulation</keyword>
<feature type="domain" description="Calmodulin binding protein-like N-terminal" evidence="8">
    <location>
        <begin position="86"/>
        <end position="232"/>
    </location>
</feature>
<gene>
    <name evidence="11" type="primary">SARD1</name>
    <name evidence="11" type="ORF">SDJN03_26832</name>
</gene>
<accession>A0AAV6LYY0</accession>
<keyword evidence="12" id="KW-1185">Reference proteome</keyword>
<feature type="domain" description="Calmodulin binding protein central" evidence="9">
    <location>
        <begin position="244"/>
        <end position="310"/>
    </location>
</feature>
<feature type="non-terminal residue" evidence="11">
    <location>
        <position position="1"/>
    </location>
</feature>
<dbReference type="InterPro" id="IPR046831">
    <property type="entry name" value="Calmodulin_bind_N"/>
</dbReference>
<evidence type="ECO:0000259" key="10">
    <source>
        <dbReference type="Pfam" id="PF20452"/>
    </source>
</evidence>
<evidence type="ECO:0000256" key="4">
    <source>
        <dbReference type="ARBA" id="ARBA00023125"/>
    </source>
</evidence>
<dbReference type="GO" id="GO:0043565">
    <property type="term" value="F:sequence-specific DNA binding"/>
    <property type="evidence" value="ECO:0007669"/>
    <property type="project" value="TreeGrafter"/>
</dbReference>
<sequence>MAAKRLFCETESILTPPLEKKRPRQTFASIIGEVVMGNSLRHLTKALEPLLRRVVCEEVDRSLMQYSRSLTRASSLRIQALEPSSYQLYFVNNVPSKIFTGSKITDVENQALRIAVEDGGGDLPSLISSSVKVEIVALNGDFPGDKQDWTADEFNANIVKERTGRRPLLHGDMNVTLRHGAATIGDIEFTDNSCWIRSRKFRLGARIVPGSDRNNSPRIREAISEPFVVNDQRGELYKKHYPPMLHDEVWRLEKIGKEGVFHRRLNDHNIKTVQEFLQFFTVDQQKLRTILGMGMSERMWEATTKHAKTCELGHKLYLFRGHNFTLFLNPIYQVVQAVINGRTYPFPELQNIHEGTLKNLRKQAFDNRQWLQDIEGNLSDSLLLLTQGNEESDYNNVMEKSLIISGEVEGRDWDSNSDQIISATFQGNLLRSDFMFFGRL</sequence>
<comment type="subcellular location">
    <subcellularLocation>
        <location evidence="1">Nucleus</location>
    </subcellularLocation>
</comment>
<dbReference type="Pfam" id="PF20451">
    <property type="entry name" value="Calmod_bind_M"/>
    <property type="match status" value="1"/>
</dbReference>
<dbReference type="Pfam" id="PF20452">
    <property type="entry name" value="Calmod_bind_C"/>
    <property type="match status" value="1"/>
</dbReference>
<dbReference type="GO" id="GO:0005516">
    <property type="term" value="F:calmodulin binding"/>
    <property type="evidence" value="ECO:0007669"/>
    <property type="project" value="InterPro"/>
</dbReference>
<dbReference type="GO" id="GO:0005634">
    <property type="term" value="C:nucleus"/>
    <property type="evidence" value="ECO:0007669"/>
    <property type="project" value="UniProtKB-SubCell"/>
</dbReference>
<dbReference type="PANTHER" id="PTHR31713:SF42">
    <property type="entry name" value="PROTEIN SAR DEFICIENT 1"/>
    <property type="match status" value="1"/>
</dbReference>
<comment type="similarity">
    <text evidence="2">Belongs to the plant ACBP60 protein family.</text>
</comment>
<feature type="domain" description="Calmodulin binding protein C-terminal" evidence="10">
    <location>
        <begin position="315"/>
        <end position="372"/>
    </location>
</feature>
<dbReference type="InterPro" id="IPR012416">
    <property type="entry name" value="CBP60"/>
</dbReference>
<keyword evidence="5" id="KW-0010">Activator</keyword>
<dbReference type="GO" id="GO:0003700">
    <property type="term" value="F:DNA-binding transcription factor activity"/>
    <property type="evidence" value="ECO:0007669"/>
    <property type="project" value="TreeGrafter"/>
</dbReference>
<evidence type="ECO:0000313" key="12">
    <source>
        <dbReference type="Proteomes" id="UP000685013"/>
    </source>
</evidence>
<evidence type="ECO:0000256" key="1">
    <source>
        <dbReference type="ARBA" id="ARBA00004123"/>
    </source>
</evidence>
<organism evidence="11 12">
    <name type="scientific">Cucurbita argyrosperma subsp. sororia</name>
    <dbReference type="NCBI Taxonomy" id="37648"/>
    <lineage>
        <taxon>Eukaryota</taxon>
        <taxon>Viridiplantae</taxon>
        <taxon>Streptophyta</taxon>
        <taxon>Embryophyta</taxon>
        <taxon>Tracheophyta</taxon>
        <taxon>Spermatophyta</taxon>
        <taxon>Magnoliopsida</taxon>
        <taxon>eudicotyledons</taxon>
        <taxon>Gunneridae</taxon>
        <taxon>Pentapetalae</taxon>
        <taxon>rosids</taxon>
        <taxon>fabids</taxon>
        <taxon>Cucurbitales</taxon>
        <taxon>Cucurbitaceae</taxon>
        <taxon>Cucurbiteae</taxon>
        <taxon>Cucurbita</taxon>
    </lineage>
</organism>
<evidence type="ECO:0000256" key="5">
    <source>
        <dbReference type="ARBA" id="ARBA00023159"/>
    </source>
</evidence>
<evidence type="ECO:0000256" key="7">
    <source>
        <dbReference type="ARBA" id="ARBA00023242"/>
    </source>
</evidence>
<keyword evidence="4" id="KW-0238">DNA-binding</keyword>
<evidence type="ECO:0000256" key="2">
    <source>
        <dbReference type="ARBA" id="ARBA00007214"/>
    </source>
</evidence>
<dbReference type="InterPro" id="IPR046829">
    <property type="entry name" value="Calmod_bind_C"/>
</dbReference>
<name>A0AAV6LYY0_9ROSI</name>
<dbReference type="Pfam" id="PF07887">
    <property type="entry name" value="Calmodulin_bind"/>
    <property type="match status" value="1"/>
</dbReference>
<evidence type="ECO:0000256" key="3">
    <source>
        <dbReference type="ARBA" id="ARBA00023015"/>
    </source>
</evidence>
<evidence type="ECO:0000313" key="11">
    <source>
        <dbReference type="EMBL" id="KAG6572945.1"/>
    </source>
</evidence>
<protein>
    <submittedName>
        <fullName evidence="11">Protein SAR DEFICIENT 1</fullName>
    </submittedName>
</protein>
<reference evidence="11 12" key="1">
    <citation type="journal article" date="2021" name="Hortic Res">
        <title>The domestication of Cucurbita argyrosperma as revealed by the genome of its wild relative.</title>
        <authorList>
            <person name="Barrera-Redondo J."/>
            <person name="Sanchez-de la Vega G."/>
            <person name="Aguirre-Liguori J.A."/>
            <person name="Castellanos-Morales G."/>
            <person name="Gutierrez-Guerrero Y.T."/>
            <person name="Aguirre-Dugua X."/>
            <person name="Aguirre-Planter E."/>
            <person name="Tenaillon M.I."/>
            <person name="Lira-Saade R."/>
            <person name="Eguiarte L.E."/>
        </authorList>
    </citation>
    <scope>NUCLEOTIDE SEQUENCE [LARGE SCALE GENOMIC DNA]</scope>
    <source>
        <strain evidence="11">JBR-2021</strain>
    </source>
</reference>
<dbReference type="EMBL" id="JAGKQH010000018">
    <property type="protein sequence ID" value="KAG6572945.1"/>
    <property type="molecule type" value="Genomic_DNA"/>
</dbReference>
<dbReference type="PANTHER" id="PTHR31713">
    <property type="entry name" value="OS02G0177800 PROTEIN"/>
    <property type="match status" value="1"/>
</dbReference>
<evidence type="ECO:0000259" key="9">
    <source>
        <dbReference type="Pfam" id="PF20451"/>
    </source>
</evidence>
<dbReference type="GO" id="GO:0080142">
    <property type="term" value="P:regulation of salicylic acid biosynthetic process"/>
    <property type="evidence" value="ECO:0007669"/>
    <property type="project" value="TreeGrafter"/>
</dbReference>
<dbReference type="InterPro" id="IPR046830">
    <property type="entry name" value="Calmod_bind_M"/>
</dbReference>